<reference evidence="2" key="1">
    <citation type="submission" date="2016-10" db="EMBL/GenBank/DDBJ databases">
        <title>Sequence of Gallionella enrichment culture.</title>
        <authorList>
            <person name="Poehlein A."/>
            <person name="Muehling M."/>
            <person name="Daniel R."/>
        </authorList>
    </citation>
    <scope>NUCLEOTIDE SEQUENCE</scope>
</reference>
<dbReference type="AlphaFoldDB" id="A0A1J5RC88"/>
<feature type="compositionally biased region" description="Basic residues" evidence="1">
    <location>
        <begin position="159"/>
        <end position="172"/>
    </location>
</feature>
<feature type="region of interest" description="Disordered" evidence="1">
    <location>
        <begin position="1"/>
        <end position="202"/>
    </location>
</feature>
<organism evidence="2">
    <name type="scientific">mine drainage metagenome</name>
    <dbReference type="NCBI Taxonomy" id="410659"/>
    <lineage>
        <taxon>unclassified sequences</taxon>
        <taxon>metagenomes</taxon>
        <taxon>ecological metagenomes</taxon>
    </lineage>
</organism>
<evidence type="ECO:0000313" key="2">
    <source>
        <dbReference type="EMBL" id="OIQ85757.1"/>
    </source>
</evidence>
<gene>
    <name evidence="2" type="ORF">GALL_323940</name>
</gene>
<protein>
    <submittedName>
        <fullName evidence="2">Uncharacterized protein</fullName>
    </submittedName>
</protein>
<sequence>MTSPRRVTTAARSRGRWVLPQRPSGQIEHPHQQQRTPGPQERGRVVRQAQPDHSGVDDGEGAEAQRPGPAVHRPDHLRRTADPAPALHPVHGRHHRRDREQHAGDGPPTGPGRCTGRADGYVKDTEPNPSTPRKARHPPVVLPTHPVAERSDRSLHGRPGPRRRARPRRPAHRMTPSGRERLSQGRVQRRPVPRHLDLHVVR</sequence>
<proteinExistence type="predicted"/>
<name>A0A1J5RC88_9ZZZZ</name>
<feature type="compositionally biased region" description="Basic and acidic residues" evidence="1">
    <location>
        <begin position="72"/>
        <end position="81"/>
    </location>
</feature>
<accession>A0A1J5RC88</accession>
<dbReference type="EMBL" id="MLJW01000523">
    <property type="protein sequence ID" value="OIQ85757.1"/>
    <property type="molecule type" value="Genomic_DNA"/>
</dbReference>
<evidence type="ECO:0000256" key="1">
    <source>
        <dbReference type="SAM" id="MobiDB-lite"/>
    </source>
</evidence>
<comment type="caution">
    <text evidence="2">The sequence shown here is derived from an EMBL/GenBank/DDBJ whole genome shotgun (WGS) entry which is preliminary data.</text>
</comment>